<dbReference type="InterPro" id="IPR043173">
    <property type="entry name" value="Prp8_domainIV_fingers"/>
</dbReference>
<dbReference type="GO" id="GO:0017070">
    <property type="term" value="F:U6 snRNA binding"/>
    <property type="evidence" value="ECO:0007669"/>
    <property type="project" value="InterPro"/>
</dbReference>
<feature type="domain" description="PRP8" evidence="14">
    <location>
        <begin position="1839"/>
        <end position="2068"/>
    </location>
</feature>
<dbReference type="GO" id="GO:0097157">
    <property type="term" value="F:pre-mRNA intronic binding"/>
    <property type="evidence" value="ECO:0007669"/>
    <property type="project" value="TreeGrafter"/>
</dbReference>
<dbReference type="Gene3D" id="3.30.43.40">
    <property type="entry name" value="Pre-mRNA-processing-splicing factor 8, U5-snRNA-binding domain"/>
    <property type="match status" value="1"/>
</dbReference>
<dbReference type="InterPro" id="IPR019581">
    <property type="entry name" value="Prp8_U5-snRNA-bd"/>
</dbReference>
<proteinExistence type="predicted"/>
<feature type="domain" description="PROCN" evidence="9">
    <location>
        <begin position="462"/>
        <end position="865"/>
    </location>
</feature>
<dbReference type="GO" id="GO:0005682">
    <property type="term" value="C:U5 snRNP"/>
    <property type="evidence" value="ECO:0007669"/>
    <property type="project" value="TreeGrafter"/>
</dbReference>
<dbReference type="InterPro" id="IPR012591">
    <property type="entry name" value="PRO8NT"/>
</dbReference>
<dbReference type="SUPFAM" id="SSF53098">
    <property type="entry name" value="Ribonuclease H-like"/>
    <property type="match status" value="2"/>
</dbReference>
<keyword evidence="2" id="KW-0507">mRNA processing</keyword>
<reference evidence="15 16" key="1">
    <citation type="submission" date="2018-12" db="EMBL/GenBank/DDBJ databases">
        <authorList>
            <person name="Tiukova I."/>
            <person name="Dainat J."/>
        </authorList>
    </citation>
    <scope>NUCLEOTIDE SEQUENCE [LARGE SCALE GENOMIC DNA]</scope>
</reference>
<sequence>MAPKRIPPPPPGRPIQKRRRTGGEGGSDDTTRNPNPDQSKAGTAGRPPPAPNHHGLRPPPPPPPGMNKHRGAKRAPPPPPPGFKPHHARPDPALQQRKRQWLQLQKKRFESSKTHRVSSFVHSSHLEMPPQHLRKIMHDQGDLSSRKMSQEKRAILGALKFLPHAILKLLENMPQPWEATKEVHVVYHVAGAITFVNEIPRVIEPVYSAQWATAWLQMRREKRDRRHFKRMRFPAFDDEEPFIDYGAYIEELEPPEPIQMELDEDEDSAVCDWLYDEKPLVDDPSHVNGPSYRRWNLDLAEMAALNRLSTPIQMDTVDPNSFYLFDRESFFTAKALNVALPGGPRFEPLYKGVDPEDEDFSEFNSLDRIIFRGQLRSEYRVAFPYLYNSLVTGVRSSWYSYPACLYVRNDDPSTPAFYFDGSLAPIKGEKSSKGEVLEVDSDLSSLPSFEPFLSDSPLSPPDTTSALDLWWAPYPFNRRRGSTVRAEDVALIKSWYLERTRREAPVKVRVSHQKLLKSSVYNDLHKVIPNAQNHASLIKSLRTTKYFQQTSIDWVEAGIQVCQQGYNMLNLMIHRRGLTYLHLDYNFNLKPTKTLTTKERKRSRFGNAFHLIREILRVIKLVVDAHVQYRLGNIDAYQLADGLYYALNHMGQLTGIYRYKYKVMHQIRACKDLKHVVYQRFNAVIGKGPGCGFWQPAWRVWLFFMRGIIPLLERWLGNLLSRQFEGRQSKEVAKTITKQRVDSYYDLELRAAVMRDILDMIPAGVRQNKSKTVLQHLSEAWRCWKANVPWKVPGMPKPVEEIIEKYIKAKADGWISVAHYNRARIQKGATADKAVAKKNLGRLTRLWVKNEQERQRGYQAEGPYVSPEEAVGVYKLMVNWLESRQFVPIPFPPVNYKHDTKILILALENLKESYAAKGRLNSAERQELALIEQAYDNPHEFLANIKKTMLTQRNFKAVELEMMDHHSHITPVYTVEPLEKIVDAYVDQYLWYESDKRGLFPNWVKPSDGEIPPLLVYKWCQGINNVTDVWDVSGGQCNVILETTLNKLAEKADLTLLNQLLRLVVDSNIADYITAKNNVALSYKDMSHVNQYGLLRGLQFSSFVMQYYGLAMDLLILGLDRASEIAGDVSEPNEFMEFENTEVQARSPIKLYSRYVDKIHILFRFTRQEASELVQDYLSANPDPNFTSIVGYNNRRCWPRDQRMRLMRSDVHLGRAVFWEVQGRVPQSLATINWDDSLASVYSKDNANMLFSMCGFDVRIKPRYREVESGTGSGSMVPNAASSSSEGTWDLIDEASKECTARAYLQVSEEAVAAFDYRIRQVLMSAGSTAFTKIASRWNTALLSLFVYYREAIVSTPAILDLIVKCETKIQTRVKLGLNSKMPSRFPPAVFYTPKELGGLGMLSASHILIPASDLRWSNQTDTGITHFRSGMTHDDDRLIPTIFRYIATWENEFLDSQRVWAEFAQKRSAAEGARRRLTFEDLEESWDRGLPRISTLFQKDRQTLAVDKGYRVRKEFREYQEARNSPFWWLSDRHDGKLWNLNAYRTDVIQALGGVETILEHTLFKGTGFASWEGLFWEKASGFEDTMKFKKLTNAQRSGLSQIPNRRFTLWWSPTINRANVYVGFLVQLDLTGVFLHGKIPTLKISLIQIFRAHLWQKIHESLVVDLCQVFDGSLDELRADGVEKLAIHPRKSYKMNASTADILLTASSTWNCTRPSLLFDSDTKASGGGTALRTDKYWLDVQLRYGDYDSHDISRYARAKFLDYTTDNTSVYPSATGALVAVDLAYNMYDAYGNWFPGMKDLMRRAMQTIMKANPALYVLRERIRKGLQLYQAQPQEAFLSSSNYAELFSGEGKLIVDDSNVYRVVSHSTFEGNTAVKVLNGALFMLNPKSGQLFLKVIHSSVFQGQKRRTQLAKWKAAEEVAALVRSLPREEQPKQVIITRKGMMDPLEVHMLDFPSISIRPTELHMPFAAALKVDRLSELVSTAKEPQMALFNAYDDWMRTCSSFTAFNRLVLLMRGLQANPDKTKLILRPDSSIKTAAHHLWPTFSDEQWRAVESQLADLILSDYSKKYGVNINSLTDNEIRDIILGQDISAPSVRRQKIAEIEHQDHADNDGSGAGATAVKTLTTNAHGAQIVTVTTTAAEQQQFASRADWRARALSVSALYARSQKVYISSGDLADESTFAYVVPKNLLSRFIQSSDTRAQIGAYMYGLSPEDNAQVKEVRCIVMVPQVGDTRHVEFPSERVKSPLLEGLEPLGWIHTVPASLDSESNGATELITHSQLSAQCGWSRKSTALAVEFTPGSVTLTASVSTEKGLDWAESKAGALDVEGFRDSFRKRAPLILTDRFKGFFLVPEMDIWNYSFVANSWSEDMEFVVKLDNPLPFYHELHRPIHFDTFNEIEGGEELEAEQEDVLG</sequence>
<dbReference type="FunFam" id="3.40.140.10:FF:000002">
    <property type="entry name" value="Pre-mRNA-processing-splicing factor 8"/>
    <property type="match status" value="1"/>
</dbReference>
<dbReference type="InterPro" id="IPR012984">
    <property type="entry name" value="PROCT"/>
</dbReference>
<evidence type="ECO:0000259" key="13">
    <source>
        <dbReference type="Pfam" id="PF10598"/>
    </source>
</evidence>
<dbReference type="GO" id="GO:0000244">
    <property type="term" value="P:spliceosomal tri-snRNP complex assembly"/>
    <property type="evidence" value="ECO:0007669"/>
    <property type="project" value="TreeGrafter"/>
</dbReference>
<comment type="subcellular location">
    <subcellularLocation>
        <location evidence="1">Nucleus</location>
    </subcellularLocation>
</comment>
<name>A0A448YEG5_BRENA</name>
<dbReference type="EMBL" id="CAACVR010000001">
    <property type="protein sequence ID" value="VEU19289.1"/>
    <property type="molecule type" value="Genomic_DNA"/>
</dbReference>
<evidence type="ECO:0000256" key="3">
    <source>
        <dbReference type="ARBA" id="ARBA00022728"/>
    </source>
</evidence>
<dbReference type="InterPro" id="IPR012337">
    <property type="entry name" value="RNaseH-like_sf"/>
</dbReference>
<dbReference type="InterPro" id="IPR042516">
    <property type="entry name" value="Prp8_U5-snRNA-bd_sf"/>
</dbReference>
<feature type="domain" description="PROCT" evidence="10">
    <location>
        <begin position="2299"/>
        <end position="2417"/>
    </location>
</feature>
<evidence type="ECO:0000256" key="7">
    <source>
        <dbReference type="SAM" id="MobiDB-lite"/>
    </source>
</evidence>
<dbReference type="Pfam" id="PF10597">
    <property type="entry name" value="U5_2-snRNA_bdg"/>
    <property type="match status" value="1"/>
</dbReference>
<feature type="region of interest" description="Disordered" evidence="7">
    <location>
        <begin position="1"/>
        <end position="130"/>
    </location>
</feature>
<dbReference type="InterPro" id="IPR019582">
    <property type="entry name" value="RRM_spliceosomal_PrP8"/>
</dbReference>
<feature type="compositionally biased region" description="Pro residues" evidence="7">
    <location>
        <begin position="1"/>
        <end position="13"/>
    </location>
</feature>
<dbReference type="FunFam" id="3.90.1570.40:FF:000001">
    <property type="entry name" value="Pre-mRNA-processing-splicing factor 8"/>
    <property type="match status" value="1"/>
</dbReference>
<dbReference type="PANTHER" id="PTHR11140">
    <property type="entry name" value="PRE-MRNA SPLICING FACTOR PRP8"/>
    <property type="match status" value="1"/>
</dbReference>
<accession>A0A448YEG5</accession>
<feature type="domain" description="Pre-mRNA-processing-splicing factor 8 U5-snRNA-binding" evidence="12">
    <location>
        <begin position="1312"/>
        <end position="1447"/>
    </location>
</feature>
<evidence type="ECO:0000256" key="1">
    <source>
        <dbReference type="ARBA" id="ARBA00004123"/>
    </source>
</evidence>
<evidence type="ECO:0000259" key="8">
    <source>
        <dbReference type="Pfam" id="PF08082"/>
    </source>
</evidence>
<dbReference type="CDD" id="cd08056">
    <property type="entry name" value="MPN_PRP8"/>
    <property type="match status" value="1"/>
</dbReference>
<evidence type="ECO:0000259" key="10">
    <source>
        <dbReference type="Pfam" id="PF08084"/>
    </source>
</evidence>
<dbReference type="STRING" id="13370.A0A448YEG5"/>
<evidence type="ECO:0000259" key="9">
    <source>
        <dbReference type="Pfam" id="PF08083"/>
    </source>
</evidence>
<dbReference type="Gene3D" id="3.90.1570.40">
    <property type="match status" value="1"/>
</dbReference>
<organism evidence="15 16">
    <name type="scientific">Brettanomyces naardenensis</name>
    <name type="common">Yeast</name>
    <dbReference type="NCBI Taxonomy" id="13370"/>
    <lineage>
        <taxon>Eukaryota</taxon>
        <taxon>Fungi</taxon>
        <taxon>Dikarya</taxon>
        <taxon>Ascomycota</taxon>
        <taxon>Saccharomycotina</taxon>
        <taxon>Pichiomycetes</taxon>
        <taxon>Pichiales</taxon>
        <taxon>Pichiaceae</taxon>
        <taxon>Brettanomyces</taxon>
    </lineage>
</organism>
<dbReference type="Pfam" id="PF10598">
    <property type="entry name" value="RRM_4"/>
    <property type="match status" value="1"/>
</dbReference>
<dbReference type="Pfam" id="PF08082">
    <property type="entry name" value="PRO8NT"/>
    <property type="match status" value="1"/>
</dbReference>
<evidence type="ECO:0000313" key="16">
    <source>
        <dbReference type="Proteomes" id="UP000290900"/>
    </source>
</evidence>
<dbReference type="Pfam" id="PF10596">
    <property type="entry name" value="U6-snRNA_bdg"/>
    <property type="match status" value="1"/>
</dbReference>
<feature type="domain" description="Pre-mRNA-processing-splicing factor 8 U6-snRNA-binding" evidence="11">
    <location>
        <begin position="1517"/>
        <end position="1673"/>
    </location>
</feature>
<dbReference type="Gene3D" id="3.40.140.10">
    <property type="entry name" value="Cytidine Deaminase, domain 2"/>
    <property type="match status" value="1"/>
</dbReference>
<evidence type="ECO:0000259" key="11">
    <source>
        <dbReference type="Pfam" id="PF10596"/>
    </source>
</evidence>
<dbReference type="Pfam" id="PF08084">
    <property type="entry name" value="PROCT"/>
    <property type="match status" value="1"/>
</dbReference>
<dbReference type="InterPro" id="IPR021983">
    <property type="entry name" value="PRP8_domainIV"/>
</dbReference>
<dbReference type="InterPro" id="IPR043172">
    <property type="entry name" value="Prp8_domainIV_palm"/>
</dbReference>
<dbReference type="GO" id="GO:0071013">
    <property type="term" value="C:catalytic step 2 spliceosome"/>
    <property type="evidence" value="ECO:0007669"/>
    <property type="project" value="TreeGrafter"/>
</dbReference>
<keyword evidence="4" id="KW-0694">RNA-binding</keyword>
<dbReference type="Proteomes" id="UP000290900">
    <property type="component" value="Unassembled WGS sequence"/>
</dbReference>
<evidence type="ECO:0000313" key="15">
    <source>
        <dbReference type="EMBL" id="VEU19289.1"/>
    </source>
</evidence>
<dbReference type="InterPro" id="IPR027652">
    <property type="entry name" value="PRP8"/>
</dbReference>
<feature type="compositionally biased region" description="Polar residues" evidence="7">
    <location>
        <begin position="32"/>
        <end position="41"/>
    </location>
</feature>
<dbReference type="Gene3D" id="1.20.80.40">
    <property type="match status" value="1"/>
</dbReference>
<dbReference type="CDD" id="cd13838">
    <property type="entry name" value="RNase_H_like_Prp8_IV"/>
    <property type="match status" value="1"/>
</dbReference>
<evidence type="ECO:0000256" key="4">
    <source>
        <dbReference type="ARBA" id="ARBA00022884"/>
    </source>
</evidence>
<dbReference type="GO" id="GO:0030619">
    <property type="term" value="F:U1 snRNA binding"/>
    <property type="evidence" value="ECO:0007669"/>
    <property type="project" value="TreeGrafter"/>
</dbReference>
<dbReference type="FunCoup" id="A0A448YEG5">
    <property type="interactions" value="1356"/>
</dbReference>
<evidence type="ECO:0000256" key="2">
    <source>
        <dbReference type="ARBA" id="ARBA00022664"/>
    </source>
</evidence>
<dbReference type="GO" id="GO:0030620">
    <property type="term" value="F:U2 snRNA binding"/>
    <property type="evidence" value="ECO:0007669"/>
    <property type="project" value="TreeGrafter"/>
</dbReference>
<dbReference type="InParanoid" id="A0A448YEG5"/>
<gene>
    <name evidence="15" type="ORF">BRENAR_LOCUS28</name>
</gene>
<feature type="domain" description="PRO8NT" evidence="8">
    <location>
        <begin position="127"/>
        <end position="276"/>
    </location>
</feature>
<evidence type="ECO:0000256" key="6">
    <source>
        <dbReference type="ARBA" id="ARBA00023242"/>
    </source>
</evidence>
<keyword evidence="3" id="KW-0747">Spliceosome</keyword>
<dbReference type="Pfam" id="PF12134">
    <property type="entry name" value="PRP8_domainIV"/>
    <property type="match status" value="1"/>
</dbReference>
<dbReference type="Gene3D" id="3.30.420.230">
    <property type="match status" value="1"/>
</dbReference>
<protein>
    <submittedName>
        <fullName evidence="15">DEKNAAC100659</fullName>
    </submittedName>
</protein>
<feature type="compositionally biased region" description="Pro residues" evidence="7">
    <location>
        <begin position="46"/>
        <end position="65"/>
    </location>
</feature>
<evidence type="ECO:0000259" key="12">
    <source>
        <dbReference type="Pfam" id="PF10597"/>
    </source>
</evidence>
<dbReference type="GO" id="GO:0030623">
    <property type="term" value="F:U5 snRNA binding"/>
    <property type="evidence" value="ECO:0007669"/>
    <property type="project" value="InterPro"/>
</dbReference>
<keyword evidence="6" id="KW-0539">Nucleus</keyword>
<keyword evidence="5" id="KW-0508">mRNA splicing</keyword>
<dbReference type="OrthoDB" id="1931567at2759"/>
<evidence type="ECO:0000259" key="14">
    <source>
        <dbReference type="Pfam" id="PF12134"/>
    </source>
</evidence>
<dbReference type="PANTHER" id="PTHR11140:SF0">
    <property type="entry name" value="PRE-MRNA-PROCESSING-SPLICING FACTOR 8"/>
    <property type="match status" value="1"/>
</dbReference>
<feature type="domain" description="RNA recognition motif spliceosomal PrP8" evidence="13">
    <location>
        <begin position="1050"/>
        <end position="1140"/>
    </location>
</feature>
<dbReference type="Pfam" id="PF08083">
    <property type="entry name" value="PROCN"/>
    <property type="match status" value="1"/>
</dbReference>
<evidence type="ECO:0000256" key="5">
    <source>
        <dbReference type="ARBA" id="ARBA00023187"/>
    </source>
</evidence>
<dbReference type="InterPro" id="IPR019580">
    <property type="entry name" value="Prp8_U6-snRNA-bd"/>
</dbReference>
<keyword evidence="16" id="KW-1185">Reference proteome</keyword>
<dbReference type="InterPro" id="IPR012592">
    <property type="entry name" value="PROCN"/>
</dbReference>